<dbReference type="GO" id="GO:0016020">
    <property type="term" value="C:membrane"/>
    <property type="evidence" value="ECO:0007669"/>
    <property type="project" value="UniProtKB-SubCell"/>
</dbReference>
<dbReference type="KEGG" id="gba:J421_1631"/>
<sequence>MHCPGPPQRLTTLRRSTILAAYVGYAAGFLTVASYVPQVVRTWRTKETKDLSYGMFGLLVTAAALWITYGALSSQWPVIATNVGCGVLNVAILAAKIRFR</sequence>
<dbReference type="InParanoid" id="W0RID3"/>
<dbReference type="InterPro" id="IPR047662">
    <property type="entry name" value="SemiSWEET"/>
</dbReference>
<dbReference type="HOGENOM" id="CLU_135915_2_0_0"/>
<gene>
    <name evidence="6" type="ORF">J421_1631</name>
</gene>
<dbReference type="Proteomes" id="UP000019151">
    <property type="component" value="Chromosome"/>
</dbReference>
<evidence type="ECO:0008006" key="8">
    <source>
        <dbReference type="Google" id="ProtNLM"/>
    </source>
</evidence>
<feature type="transmembrane region" description="Helical" evidence="5">
    <location>
        <begin position="51"/>
        <end position="69"/>
    </location>
</feature>
<dbReference type="InterPro" id="IPR006603">
    <property type="entry name" value="PQ-loop_rpt"/>
</dbReference>
<reference evidence="6 7" key="1">
    <citation type="journal article" date="2014" name="Genome Announc.">
        <title>Genome Sequence and Methylome of Soil Bacterium Gemmatirosa kalamazoonensis KBS708T, a Member of the Rarely Cultivated Gemmatimonadetes Phylum.</title>
        <authorList>
            <person name="Debruyn J.M."/>
            <person name="Radosevich M."/>
            <person name="Wommack K.E."/>
            <person name="Polson S.W."/>
            <person name="Hauser L.J."/>
            <person name="Fawaz M.N."/>
            <person name="Korlach J."/>
            <person name="Tsai Y.C."/>
        </authorList>
    </citation>
    <scope>NUCLEOTIDE SEQUENCE [LARGE SCALE GENOMIC DNA]</scope>
    <source>
        <strain evidence="6 7">KBS708</strain>
    </source>
</reference>
<keyword evidence="2 5" id="KW-0812">Transmembrane</keyword>
<evidence type="ECO:0000256" key="2">
    <source>
        <dbReference type="ARBA" id="ARBA00022692"/>
    </source>
</evidence>
<dbReference type="Pfam" id="PF04193">
    <property type="entry name" value="PQ-loop"/>
    <property type="match status" value="1"/>
</dbReference>
<evidence type="ECO:0000256" key="5">
    <source>
        <dbReference type="SAM" id="Phobius"/>
    </source>
</evidence>
<dbReference type="AlphaFoldDB" id="W0RID3"/>
<dbReference type="eggNOG" id="COG4095">
    <property type="taxonomic scope" value="Bacteria"/>
</dbReference>
<evidence type="ECO:0000313" key="7">
    <source>
        <dbReference type="Proteomes" id="UP000019151"/>
    </source>
</evidence>
<organism evidence="6 7">
    <name type="scientific">Gemmatirosa kalamazoonensis</name>
    <dbReference type="NCBI Taxonomy" id="861299"/>
    <lineage>
        <taxon>Bacteria</taxon>
        <taxon>Pseudomonadati</taxon>
        <taxon>Gemmatimonadota</taxon>
        <taxon>Gemmatimonadia</taxon>
        <taxon>Gemmatimonadales</taxon>
        <taxon>Gemmatimonadaceae</taxon>
        <taxon>Gemmatirosa</taxon>
    </lineage>
</organism>
<dbReference type="EMBL" id="CP007128">
    <property type="protein sequence ID" value="AHG89168.1"/>
    <property type="molecule type" value="Genomic_DNA"/>
</dbReference>
<evidence type="ECO:0000313" key="6">
    <source>
        <dbReference type="EMBL" id="AHG89168.1"/>
    </source>
</evidence>
<protein>
    <recommendedName>
        <fullName evidence="8">MtN3 and saliva related transmembrane protein</fullName>
    </recommendedName>
</protein>
<dbReference type="STRING" id="861299.J421_1631"/>
<keyword evidence="3 5" id="KW-1133">Transmembrane helix</keyword>
<name>W0RID3_9BACT</name>
<dbReference type="Gene3D" id="1.20.1280.290">
    <property type="match status" value="1"/>
</dbReference>
<feature type="transmembrane region" description="Helical" evidence="5">
    <location>
        <begin position="75"/>
        <end position="95"/>
    </location>
</feature>
<evidence type="ECO:0000256" key="4">
    <source>
        <dbReference type="ARBA" id="ARBA00023136"/>
    </source>
</evidence>
<comment type="subcellular location">
    <subcellularLocation>
        <location evidence="1">Membrane</location>
        <topology evidence="1">Multi-pass membrane protein</topology>
    </subcellularLocation>
</comment>
<keyword evidence="7" id="KW-1185">Reference proteome</keyword>
<dbReference type="NCBIfam" id="NF037968">
    <property type="entry name" value="SemiSWEET_2"/>
    <property type="match status" value="1"/>
</dbReference>
<dbReference type="GO" id="GO:0051119">
    <property type="term" value="F:sugar transmembrane transporter activity"/>
    <property type="evidence" value="ECO:0007669"/>
    <property type="project" value="InterPro"/>
</dbReference>
<feature type="transmembrane region" description="Helical" evidence="5">
    <location>
        <begin position="20"/>
        <end position="39"/>
    </location>
</feature>
<evidence type="ECO:0000256" key="1">
    <source>
        <dbReference type="ARBA" id="ARBA00004141"/>
    </source>
</evidence>
<keyword evidence="4 5" id="KW-0472">Membrane</keyword>
<accession>W0RID3</accession>
<proteinExistence type="predicted"/>
<evidence type="ECO:0000256" key="3">
    <source>
        <dbReference type="ARBA" id="ARBA00022989"/>
    </source>
</evidence>